<dbReference type="InterPro" id="IPR017642">
    <property type="entry name" value="DNA_S_mod_DndB"/>
</dbReference>
<dbReference type="InterPro" id="IPR017601">
    <property type="entry name" value="DGQHR-contain_dom"/>
</dbReference>
<name>A0A2K4XE24_PSEVC</name>
<reference evidence="2 3" key="2">
    <citation type="submission" date="2017-11" db="EMBL/GenBank/DDBJ databases">
        <authorList>
            <person name="Han C.G."/>
        </authorList>
    </citation>
    <scope>NUCLEOTIDE SEQUENCE [LARGE SCALE GENOMIC DNA]</scope>
    <source>
        <strain evidence="3">ATCC 43555</strain>
        <strain evidence="2">ATCC43555</strain>
    </source>
</reference>
<reference evidence="1 4" key="1">
    <citation type="submission" date="2015-06" db="EMBL/GenBank/DDBJ databases">
        <title>Genome sequence of Pseudoalteromonas carrageenovora.</title>
        <authorList>
            <person name="Xie B.-B."/>
            <person name="Rong J.-C."/>
            <person name="Qin Q.-L."/>
            <person name="Zhang Y.-Z."/>
        </authorList>
    </citation>
    <scope>NUCLEOTIDE SEQUENCE [LARGE SCALE GENOMIC DNA]</scope>
    <source>
        <strain evidence="1 4">IAM 12662</strain>
    </source>
</reference>
<evidence type="ECO:0000313" key="2">
    <source>
        <dbReference type="EMBL" id="SOU42583.1"/>
    </source>
</evidence>
<accession>A0A2K4XE24</accession>
<sequence length="374" mass="42467">MLSFAKNNKLNLIMFENKYCYSFPAVRGQQAGRPFYIATCPLRIIPKIFLFDEEEVPAELRAQRTLNRTRLPEMVRYLVDNPKEYVFSSLTASVGTEVRFIPHEGAHDLGVLQVPMDAEILINDGQHRRAAIEEALKEMPELGQDNISVLFFVDEGLKRSQQMFADLNKYAVKPSPSISALYDFRDSSAGVARYLATEIKPFVGFTEMEQSTVSPKSAKLFTLSSIKQASQILLSKNAKSHFEDGDLQIAVSFWQACFGVITEWQQVHNKELSPANFRQEYIHAHGIGLHALGRMGKSLIAQHPKDWQHVLQKLSKIDWRKSNPIWDNRALHHGKLSKASSNIKLTANILRQALDLQLEGDDKKLEEEFSSNHV</sequence>
<dbReference type="EMBL" id="AQGW01000025">
    <property type="protein sequence ID" value="MBE0384188.1"/>
    <property type="molecule type" value="Genomic_DNA"/>
</dbReference>
<gene>
    <name evidence="2" type="primary">dndB</name>
    <name evidence="2" type="ORF">PCAR9_B0096</name>
    <name evidence="1" type="ORF">PCARR_b0128</name>
</gene>
<protein>
    <submittedName>
        <fullName evidence="2">DNA sulfur modification protein DndB</fullName>
    </submittedName>
</protein>
<dbReference type="EMBL" id="LT965929">
    <property type="protein sequence ID" value="SOU42583.1"/>
    <property type="molecule type" value="Genomic_DNA"/>
</dbReference>
<dbReference type="NCBIfam" id="TIGR03187">
    <property type="entry name" value="DGQHR"/>
    <property type="match status" value="1"/>
</dbReference>
<dbReference type="AlphaFoldDB" id="A0A2K4XE24"/>
<dbReference type="REBASE" id="233948">
    <property type="entry name" value="M.Pca43555DndBP"/>
</dbReference>
<dbReference type="NCBIfam" id="TIGR03233">
    <property type="entry name" value="DNA_S_dndB"/>
    <property type="match status" value="1"/>
</dbReference>
<dbReference type="Proteomes" id="UP000615003">
    <property type="component" value="Unassembled WGS sequence"/>
</dbReference>
<evidence type="ECO:0000313" key="4">
    <source>
        <dbReference type="Proteomes" id="UP000615003"/>
    </source>
</evidence>
<dbReference type="Proteomes" id="UP000238288">
    <property type="component" value="Chromosome PCAR9b"/>
</dbReference>
<keyword evidence="4" id="KW-1185">Reference proteome</keyword>
<evidence type="ECO:0000313" key="1">
    <source>
        <dbReference type="EMBL" id="MBE0384188.1"/>
    </source>
</evidence>
<dbReference type="CDD" id="cd16412">
    <property type="entry name" value="dndB"/>
    <property type="match status" value="1"/>
</dbReference>
<proteinExistence type="predicted"/>
<organism evidence="2 3">
    <name type="scientific">Pseudoalteromonas carrageenovora IAM 12662</name>
    <dbReference type="NCBI Taxonomy" id="1314868"/>
    <lineage>
        <taxon>Bacteria</taxon>
        <taxon>Pseudomonadati</taxon>
        <taxon>Pseudomonadota</taxon>
        <taxon>Gammaproteobacteria</taxon>
        <taxon>Alteromonadales</taxon>
        <taxon>Pseudoalteromonadaceae</taxon>
        <taxon>Pseudoalteromonas</taxon>
    </lineage>
</organism>
<evidence type="ECO:0000313" key="3">
    <source>
        <dbReference type="Proteomes" id="UP000238288"/>
    </source>
</evidence>
<dbReference type="Pfam" id="PF14072">
    <property type="entry name" value="DndB"/>
    <property type="match status" value="1"/>
</dbReference>